<dbReference type="EMBL" id="CAMXCT030006608">
    <property type="protein sequence ID" value="CAL4804194.1"/>
    <property type="molecule type" value="Genomic_DNA"/>
</dbReference>
<dbReference type="Proteomes" id="UP001152797">
    <property type="component" value="Unassembled WGS sequence"/>
</dbReference>
<dbReference type="InterPro" id="IPR011990">
    <property type="entry name" value="TPR-like_helical_dom_sf"/>
</dbReference>
<dbReference type="SUPFAM" id="SSF48452">
    <property type="entry name" value="TPR-like"/>
    <property type="match status" value="1"/>
</dbReference>
<dbReference type="Gene3D" id="1.25.40.10">
    <property type="entry name" value="Tetratricopeptide repeat domain"/>
    <property type="match status" value="1"/>
</dbReference>
<reference evidence="2" key="2">
    <citation type="submission" date="2024-04" db="EMBL/GenBank/DDBJ databases">
        <authorList>
            <person name="Chen Y."/>
            <person name="Shah S."/>
            <person name="Dougan E. K."/>
            <person name="Thang M."/>
            <person name="Chan C."/>
        </authorList>
    </citation>
    <scope>NUCLEOTIDE SEQUENCE [LARGE SCALE GENOMIC DNA]</scope>
</reference>
<evidence type="ECO:0000313" key="4">
    <source>
        <dbReference type="Proteomes" id="UP001152797"/>
    </source>
</evidence>
<keyword evidence="4" id="KW-1185">Reference proteome</keyword>
<proteinExistence type="predicted"/>
<evidence type="ECO:0000313" key="1">
    <source>
        <dbReference type="EMBL" id="CAI4016882.1"/>
    </source>
</evidence>
<dbReference type="EMBL" id="CAMXCT020006608">
    <property type="protein sequence ID" value="CAL1170257.1"/>
    <property type="molecule type" value="Genomic_DNA"/>
</dbReference>
<comment type="caution">
    <text evidence="1">The sequence shown here is derived from an EMBL/GenBank/DDBJ whole genome shotgun (WGS) entry which is preliminary data.</text>
</comment>
<dbReference type="OrthoDB" id="448035at2759"/>
<sequence>MSGSWEVHRNCCGLSGSWAVNRGCYGLGAAPALAKESCTLPEEAGLLGAQSILQSPCSESFRCLAPAAESASAALKLEPSNVKALFLRGSCRKGAEAIEDFAKAFSLEPTLQEAKLAWLQARRALRKDVDDTWTKGEVLAVLADVTRVQQSVQEAVSTVGQAHLKERLIRQLGLPKDPLKDYGLTTDSFHQLLGSFQDDFDVVQGVQRMMHPPGRGDRSRARRMSVQQIVQSHEAMVLVIQKMLKELRQMTPQELHLLDLQLLEATAELLSYLEVSNLDLHPEDVEEAISINELQLQNSPDFAKCSEDLANLMQELMDVTSSLQ</sequence>
<dbReference type="EMBL" id="CAMXCT010006608">
    <property type="protein sequence ID" value="CAI4016882.1"/>
    <property type="molecule type" value="Genomic_DNA"/>
</dbReference>
<evidence type="ECO:0000313" key="3">
    <source>
        <dbReference type="EMBL" id="CAL4804194.1"/>
    </source>
</evidence>
<dbReference type="AlphaFoldDB" id="A0A9P1DUD0"/>
<protein>
    <submittedName>
        <fullName evidence="3">Peroxisomal membrane protein PEX14 (Peroxin-14)</fullName>
    </submittedName>
</protein>
<name>A0A9P1DUD0_9DINO</name>
<reference evidence="1" key="1">
    <citation type="submission" date="2022-10" db="EMBL/GenBank/DDBJ databases">
        <authorList>
            <person name="Chen Y."/>
            <person name="Dougan E. K."/>
            <person name="Chan C."/>
            <person name="Rhodes N."/>
            <person name="Thang M."/>
        </authorList>
    </citation>
    <scope>NUCLEOTIDE SEQUENCE</scope>
</reference>
<gene>
    <name evidence="1" type="ORF">C1SCF055_LOCUS41574</name>
</gene>
<accession>A0A9P1DUD0</accession>
<organism evidence="1">
    <name type="scientific">Cladocopium goreaui</name>
    <dbReference type="NCBI Taxonomy" id="2562237"/>
    <lineage>
        <taxon>Eukaryota</taxon>
        <taxon>Sar</taxon>
        <taxon>Alveolata</taxon>
        <taxon>Dinophyceae</taxon>
        <taxon>Suessiales</taxon>
        <taxon>Symbiodiniaceae</taxon>
        <taxon>Cladocopium</taxon>
    </lineage>
</organism>
<evidence type="ECO:0000313" key="2">
    <source>
        <dbReference type="EMBL" id="CAL1170257.1"/>
    </source>
</evidence>